<dbReference type="EMBL" id="CM027681">
    <property type="protein sequence ID" value="KAG0542119.1"/>
    <property type="molecule type" value="Genomic_DNA"/>
</dbReference>
<evidence type="ECO:0000256" key="2">
    <source>
        <dbReference type="ARBA" id="ARBA00022692"/>
    </source>
</evidence>
<dbReference type="SUPFAM" id="SSF117070">
    <property type="entry name" value="LEA14-like"/>
    <property type="match status" value="1"/>
</dbReference>
<evidence type="ECO:0000259" key="7">
    <source>
        <dbReference type="Pfam" id="PF03168"/>
    </source>
</evidence>
<dbReference type="Gramene" id="EER98192">
    <property type="protein sequence ID" value="EER98192"/>
    <property type="gene ID" value="SORBI_3002G073900"/>
</dbReference>
<dbReference type="KEGG" id="sbi:8063697"/>
<keyword evidence="4 6" id="KW-0472">Membrane</keyword>
<evidence type="ECO:0000313" key="8">
    <source>
        <dbReference type="EMBL" id="KAG0542119.1"/>
    </source>
</evidence>
<reference evidence="8" key="1">
    <citation type="journal article" date="2019" name="BMC Genomics">
        <title>A new reference genome for Sorghum bicolor reveals high levels of sequence similarity between sweet and grain genotypes: implications for the genetics of sugar metabolism.</title>
        <authorList>
            <person name="Cooper E.A."/>
            <person name="Brenton Z.W."/>
            <person name="Flinn B.S."/>
            <person name="Jenkins J."/>
            <person name="Shu S."/>
            <person name="Flowers D."/>
            <person name="Luo F."/>
            <person name="Wang Y."/>
            <person name="Xia P."/>
            <person name="Barry K."/>
            <person name="Daum C."/>
            <person name="Lipzen A."/>
            <person name="Yoshinaga Y."/>
            <person name="Schmutz J."/>
            <person name="Saski C."/>
            <person name="Vermerris W."/>
            <person name="Kresovich S."/>
        </authorList>
    </citation>
    <scope>NUCLEOTIDE SEQUENCE</scope>
</reference>
<feature type="transmembrane region" description="Helical" evidence="6">
    <location>
        <begin position="57"/>
        <end position="75"/>
    </location>
</feature>
<dbReference type="AlphaFoldDB" id="A0A921RLT6"/>
<dbReference type="Pfam" id="PF03168">
    <property type="entry name" value="LEA_2"/>
    <property type="match status" value="1"/>
</dbReference>
<name>A0A921RLT6_SORBI</name>
<comment type="caution">
    <text evidence="8">The sequence shown here is derived from an EMBL/GenBank/DDBJ whole genome shotgun (WGS) entry which is preliminary data.</text>
</comment>
<dbReference type="PANTHER" id="PTHR31234">
    <property type="entry name" value="LATE EMBRYOGENESIS ABUNDANT (LEA) HYDROXYPROLINE-RICH GLYCOPROTEIN FAMILY"/>
    <property type="match status" value="1"/>
</dbReference>
<accession>A0A921RLT6</accession>
<dbReference type="GO" id="GO:0016020">
    <property type="term" value="C:membrane"/>
    <property type="evidence" value="ECO:0007669"/>
    <property type="project" value="UniProtKB-SubCell"/>
</dbReference>
<dbReference type="PANTHER" id="PTHR31234:SF5">
    <property type="entry name" value="OS07G0206800 PROTEIN"/>
    <property type="match status" value="1"/>
</dbReference>
<evidence type="ECO:0000313" key="9">
    <source>
        <dbReference type="Proteomes" id="UP000807115"/>
    </source>
</evidence>
<keyword evidence="3 6" id="KW-1133">Transmembrane helix</keyword>
<evidence type="ECO:0000256" key="6">
    <source>
        <dbReference type="SAM" id="Phobius"/>
    </source>
</evidence>
<feature type="region of interest" description="Disordered" evidence="5">
    <location>
        <begin position="1"/>
        <end position="32"/>
    </location>
</feature>
<dbReference type="GO" id="GO:0098542">
    <property type="term" value="P:defense response to other organism"/>
    <property type="evidence" value="ECO:0007669"/>
    <property type="project" value="InterPro"/>
</dbReference>
<comment type="subcellular location">
    <subcellularLocation>
        <location evidence="1">Membrane</location>
        <topology evidence="1">Single-pass membrane protein</topology>
    </subcellularLocation>
</comment>
<dbReference type="OrthoDB" id="1414122at2759"/>
<evidence type="ECO:0000256" key="4">
    <source>
        <dbReference type="ARBA" id="ARBA00023136"/>
    </source>
</evidence>
<dbReference type="InterPro" id="IPR004864">
    <property type="entry name" value="LEA_2"/>
</dbReference>
<dbReference type="Proteomes" id="UP000807115">
    <property type="component" value="Chromosome 2"/>
</dbReference>
<organism evidence="8 9">
    <name type="scientific">Sorghum bicolor</name>
    <name type="common">Sorghum</name>
    <name type="synonym">Sorghum vulgare</name>
    <dbReference type="NCBI Taxonomy" id="4558"/>
    <lineage>
        <taxon>Eukaryota</taxon>
        <taxon>Viridiplantae</taxon>
        <taxon>Streptophyta</taxon>
        <taxon>Embryophyta</taxon>
        <taxon>Tracheophyta</taxon>
        <taxon>Spermatophyta</taxon>
        <taxon>Magnoliopsida</taxon>
        <taxon>Liliopsida</taxon>
        <taxon>Poales</taxon>
        <taxon>Poaceae</taxon>
        <taxon>PACMAD clade</taxon>
        <taxon>Panicoideae</taxon>
        <taxon>Andropogonodae</taxon>
        <taxon>Andropogoneae</taxon>
        <taxon>Sorghinae</taxon>
        <taxon>Sorghum</taxon>
    </lineage>
</organism>
<dbReference type="OMA" id="PCLRAFS"/>
<keyword evidence="2 6" id="KW-0812">Transmembrane</keyword>
<proteinExistence type="predicted"/>
<reference evidence="8" key="2">
    <citation type="submission" date="2020-10" db="EMBL/GenBank/DDBJ databases">
        <authorList>
            <person name="Cooper E.A."/>
            <person name="Brenton Z.W."/>
            <person name="Flinn B.S."/>
            <person name="Jenkins J."/>
            <person name="Shu S."/>
            <person name="Flowers D."/>
            <person name="Luo F."/>
            <person name="Wang Y."/>
            <person name="Xia P."/>
            <person name="Barry K."/>
            <person name="Daum C."/>
            <person name="Lipzen A."/>
            <person name="Yoshinaga Y."/>
            <person name="Schmutz J."/>
            <person name="Saski C."/>
            <person name="Vermerris W."/>
            <person name="Kresovich S."/>
        </authorList>
    </citation>
    <scope>NUCLEOTIDE SEQUENCE</scope>
</reference>
<dbReference type="InterPro" id="IPR044839">
    <property type="entry name" value="NDR1-like"/>
</dbReference>
<feature type="transmembrane region" description="Helical" evidence="6">
    <location>
        <begin position="95"/>
        <end position="115"/>
    </location>
</feature>
<evidence type="ECO:0000256" key="5">
    <source>
        <dbReference type="SAM" id="MobiDB-lite"/>
    </source>
</evidence>
<feature type="domain" description="Late embryogenesis abundant protein LEA-2 subgroup" evidence="7">
    <location>
        <begin position="143"/>
        <end position="239"/>
    </location>
</feature>
<protein>
    <recommendedName>
        <fullName evidence="7">Late embryogenesis abundant protein LEA-2 subgroup domain-containing protein</fullName>
    </recommendedName>
</protein>
<evidence type="ECO:0000256" key="3">
    <source>
        <dbReference type="ARBA" id="ARBA00022989"/>
    </source>
</evidence>
<sequence>MASSTAATTGDGEKPYAHLGQPLLTPPQVPQQPYYAYPAASYAHPSPAPPPPPPPPTLVFVPVPAAPCAPVLVRLRRLRPRGRAPCLRRFCTRTLPLLLVLALLAGAAFLLYPSAPAARVADVRVDSFRVQPPLLDLGLALRLRVRNPGFLLPLRYRAVSAAVSYRGHLLGSAKAWPGSGELAARDEVYADAQVWVDAGRVLDDVIELIGDVAAGSVPLEIVSEVVGSIKVFRFHIPVKGLMSCSVNISPETQRIISQDCY</sequence>
<evidence type="ECO:0000256" key="1">
    <source>
        <dbReference type="ARBA" id="ARBA00004167"/>
    </source>
</evidence>
<gene>
    <name evidence="8" type="ORF">BDA96_02G075800</name>
</gene>